<feature type="domain" description="Atypical Rib" evidence="7">
    <location>
        <begin position="137"/>
        <end position="203"/>
    </location>
</feature>
<keyword evidence="3" id="KW-0732">Signal</keyword>
<feature type="domain" description="Atypical Rib" evidence="7">
    <location>
        <begin position="206"/>
        <end position="272"/>
    </location>
</feature>
<dbReference type="Pfam" id="PF18938">
    <property type="entry name" value="aRib"/>
    <property type="match status" value="5"/>
</dbReference>
<feature type="compositionally biased region" description="Low complexity" evidence="5">
    <location>
        <begin position="108"/>
        <end position="117"/>
    </location>
</feature>
<dbReference type="EMBL" id="RJPX01000045">
    <property type="protein sequence ID" value="RSK00338.1"/>
    <property type="molecule type" value="Genomic_DNA"/>
</dbReference>
<keyword evidence="4" id="KW-0572">Peptidoglycan-anchor</keyword>
<evidence type="ECO:0000256" key="2">
    <source>
        <dbReference type="ARBA" id="ARBA00022525"/>
    </source>
</evidence>
<feature type="domain" description="Gram-positive cocci surface proteins LPxTG" evidence="6">
    <location>
        <begin position="495"/>
        <end position="535"/>
    </location>
</feature>
<evidence type="ECO:0000259" key="6">
    <source>
        <dbReference type="Pfam" id="PF00746"/>
    </source>
</evidence>
<dbReference type="AlphaFoldDB" id="A0A428HWF5"/>
<name>A0A428HWF5_STRMT</name>
<feature type="domain" description="Atypical Rib" evidence="7">
    <location>
        <begin position="275"/>
        <end position="340"/>
    </location>
</feature>
<dbReference type="Gene3D" id="3.10.20.890">
    <property type="match status" value="5"/>
</dbReference>
<feature type="compositionally biased region" description="Low complexity" evidence="5">
    <location>
        <begin position="246"/>
        <end position="255"/>
    </location>
</feature>
<feature type="compositionally biased region" description="Polar residues" evidence="5">
    <location>
        <begin position="470"/>
        <end position="480"/>
    </location>
</feature>
<evidence type="ECO:0000259" key="7">
    <source>
        <dbReference type="Pfam" id="PF18938"/>
    </source>
</evidence>
<reference evidence="8 9" key="1">
    <citation type="submission" date="2018-11" db="EMBL/GenBank/DDBJ databases">
        <title>Species Designations Belie Phenotypic and Genotypic Heterogeneity in Oral Streptococci.</title>
        <authorList>
            <person name="Velsko I."/>
        </authorList>
    </citation>
    <scope>NUCLEOTIDE SEQUENCE [LARGE SCALE GENOMIC DNA]</scope>
    <source>
        <strain evidence="8 9">BCC17</strain>
    </source>
</reference>
<dbReference type="Pfam" id="PF00746">
    <property type="entry name" value="Gram_pos_anchor"/>
    <property type="match status" value="1"/>
</dbReference>
<feature type="domain" description="Atypical Rib" evidence="7">
    <location>
        <begin position="2"/>
        <end position="65"/>
    </location>
</feature>
<proteinExistence type="predicted"/>
<feature type="region of interest" description="Disordered" evidence="5">
    <location>
        <begin position="75"/>
        <end position="126"/>
    </location>
</feature>
<feature type="region of interest" description="Disordered" evidence="5">
    <location>
        <begin position="216"/>
        <end position="306"/>
    </location>
</feature>
<evidence type="ECO:0000256" key="5">
    <source>
        <dbReference type="SAM" id="MobiDB-lite"/>
    </source>
</evidence>
<feature type="compositionally biased region" description="Basic and acidic residues" evidence="5">
    <location>
        <begin position="283"/>
        <end position="304"/>
    </location>
</feature>
<evidence type="ECO:0000256" key="4">
    <source>
        <dbReference type="ARBA" id="ARBA00023088"/>
    </source>
</evidence>
<feature type="region of interest" description="Disordered" evidence="5">
    <location>
        <begin position="437"/>
        <end position="508"/>
    </location>
</feature>
<accession>A0A428HWF5</accession>
<keyword evidence="1" id="KW-0134">Cell wall</keyword>
<feature type="compositionally biased region" description="Low complexity" evidence="5">
    <location>
        <begin position="177"/>
        <end position="186"/>
    </location>
</feature>
<organism evidence="8 9">
    <name type="scientific">Streptococcus mitis</name>
    <dbReference type="NCBI Taxonomy" id="28037"/>
    <lineage>
        <taxon>Bacteria</taxon>
        <taxon>Bacillati</taxon>
        <taxon>Bacillota</taxon>
        <taxon>Bacilli</taxon>
        <taxon>Lactobacillales</taxon>
        <taxon>Streptococcaceae</taxon>
        <taxon>Streptococcus</taxon>
        <taxon>Streptococcus mitis group</taxon>
    </lineage>
</organism>
<evidence type="ECO:0000313" key="9">
    <source>
        <dbReference type="Proteomes" id="UP000277819"/>
    </source>
</evidence>
<dbReference type="InterPro" id="IPR019931">
    <property type="entry name" value="LPXTG_anchor"/>
</dbReference>
<dbReference type="Pfam" id="PF18877">
    <property type="entry name" value="SSSPR-51"/>
    <property type="match status" value="1"/>
</dbReference>
<evidence type="ECO:0000313" key="8">
    <source>
        <dbReference type="EMBL" id="RSK00338.1"/>
    </source>
</evidence>
<dbReference type="NCBIfam" id="TIGR01167">
    <property type="entry name" value="LPXTG_anchor"/>
    <property type="match status" value="1"/>
</dbReference>
<feature type="compositionally biased region" description="Basic and acidic residues" evidence="5">
    <location>
        <begin position="216"/>
        <end position="240"/>
    </location>
</feature>
<dbReference type="NCBIfam" id="TIGR04308">
    <property type="entry name" value="repeat_SSSPR51"/>
    <property type="match status" value="1"/>
</dbReference>
<feature type="region of interest" description="Disordered" evidence="5">
    <location>
        <begin position="1"/>
        <end position="57"/>
    </location>
</feature>
<evidence type="ECO:0000256" key="1">
    <source>
        <dbReference type="ARBA" id="ARBA00022512"/>
    </source>
</evidence>
<feature type="compositionally biased region" description="Basic and acidic residues" evidence="5">
    <location>
        <begin position="1"/>
        <end position="33"/>
    </location>
</feature>
<comment type="caution">
    <text evidence="8">The sequence shown here is derived from an EMBL/GenBank/DDBJ whole genome shotgun (WGS) entry which is preliminary data.</text>
</comment>
<feature type="compositionally biased region" description="Basic and acidic residues" evidence="5">
    <location>
        <begin position="144"/>
        <end position="171"/>
    </location>
</feature>
<dbReference type="InterPro" id="IPR044024">
    <property type="entry name" value="aRib"/>
</dbReference>
<keyword evidence="2" id="KW-0964">Secreted</keyword>
<feature type="compositionally biased region" description="Basic and acidic residues" evidence="5">
    <location>
        <begin position="75"/>
        <end position="102"/>
    </location>
</feature>
<evidence type="ECO:0000256" key="3">
    <source>
        <dbReference type="ARBA" id="ARBA00022729"/>
    </source>
</evidence>
<feature type="region of interest" description="Disordered" evidence="5">
    <location>
        <begin position="144"/>
        <end position="195"/>
    </location>
</feature>
<gene>
    <name evidence="8" type="ORF">D8787_09265</name>
</gene>
<dbReference type="InterPro" id="IPR027579">
    <property type="entry name" value="SSSPR51_Rpt"/>
</dbReference>
<dbReference type="Proteomes" id="UP000277819">
    <property type="component" value="Unassembled WGS sequence"/>
</dbReference>
<sequence>MKPTDKVPVKDTAHLTPEEKKQVADKVKDKNPGKEVTVGDDGTATVTDPRTGISHTIPGTELVNQDFELVKPTDKVPVKDKSHLTPEEKKQVADKVKDKNPGKEVTVGDDGTATVTDPRTGISHTIPGTELVNQDFELVKPTDKVPVKDKSHLTPEEKKQVADKVKDKNPGKEVTVGDDGTATVTDPRTGISHTIPGTELVNQDFELVKPTDKVPVKDTAHLTPEEKKQVADKVKDKNPGKEVTVGDDGTATVTDPRTGISHTIPGTDLVNQDFEPVIPADKIPVKDPDNLTQEEQDKVKESVEKANPGKKVTVDKTGKVTITDPNTDISHEIPGEKLITLVPPVVDIPEYTAPIGTTGVDENGNLIEPPIKHQTKLIITKWVDEKGNELKPADAKAPKVLGEANEAFEHGEIEGYVFVRTETKGDVVTHVFRKVSQVRPTGDGQQRPATPSDVTNSRQNTANPAEVPATQPTEQPSQTIEVPAQLPHEVSETNSQPQAVLPNTGTQEDRATGALGVLSLLGAFGLLFAKKKKDDEEEA</sequence>
<feature type="compositionally biased region" description="Polar residues" evidence="5">
    <location>
        <begin position="492"/>
        <end position="506"/>
    </location>
</feature>
<protein>
    <submittedName>
        <fullName evidence="8">Dehydrin</fullName>
    </submittedName>
</protein>
<feature type="compositionally biased region" description="Low complexity" evidence="5">
    <location>
        <begin position="39"/>
        <end position="48"/>
    </location>
</feature>
<feature type="domain" description="Atypical Rib" evidence="7">
    <location>
        <begin position="68"/>
        <end position="134"/>
    </location>
</feature>
<feature type="compositionally biased region" description="Polar residues" evidence="5">
    <location>
        <begin position="443"/>
        <end position="463"/>
    </location>
</feature>